<protein>
    <recommendedName>
        <fullName evidence="2">DUF4440 domain-containing protein</fullName>
    </recommendedName>
</protein>
<dbReference type="InterPro" id="IPR011944">
    <property type="entry name" value="Steroid_delta5-4_isomerase"/>
</dbReference>
<dbReference type="AlphaFoldDB" id="A0A6J4LV70"/>
<reference evidence="3" key="1">
    <citation type="submission" date="2020-02" db="EMBL/GenBank/DDBJ databases">
        <authorList>
            <person name="Meier V. D."/>
        </authorList>
    </citation>
    <scope>NUCLEOTIDE SEQUENCE</scope>
    <source>
        <strain evidence="3">AVDCRST_MAG68</strain>
    </source>
</reference>
<evidence type="ECO:0000256" key="1">
    <source>
        <dbReference type="SAM" id="SignalP"/>
    </source>
</evidence>
<accession>A0A6J4LV70</accession>
<organism evidence="3">
    <name type="scientific">uncultured Gemmatimonadota bacterium</name>
    <dbReference type="NCBI Taxonomy" id="203437"/>
    <lineage>
        <taxon>Bacteria</taxon>
        <taxon>Pseudomonadati</taxon>
        <taxon>Gemmatimonadota</taxon>
        <taxon>environmental samples</taxon>
    </lineage>
</organism>
<evidence type="ECO:0000259" key="2">
    <source>
        <dbReference type="Pfam" id="PF14534"/>
    </source>
</evidence>
<dbReference type="EMBL" id="CADCTW010000147">
    <property type="protein sequence ID" value="CAA9342703.1"/>
    <property type="molecule type" value="Genomic_DNA"/>
</dbReference>
<sequence length="151" mass="16140">MKRLAFLLLLAAAPGCAPAAPAASPAAVTQGSSAIVSMLETSTEGWNRGELDAFLLPYAEDATFVGSRGLLRGKPAIRAQYLSSYFGPGRVRGTLNFRDVEVRMLGPRNALAVGRYIVTERGPGQADATGLFSLALERRPEGWRIIHDHSS</sequence>
<feature type="signal peptide" evidence="1">
    <location>
        <begin position="1"/>
        <end position="19"/>
    </location>
</feature>
<evidence type="ECO:0000313" key="3">
    <source>
        <dbReference type="EMBL" id="CAA9342703.1"/>
    </source>
</evidence>
<name>A0A6J4LV70_9BACT</name>
<proteinExistence type="predicted"/>
<dbReference type="InterPro" id="IPR027843">
    <property type="entry name" value="DUF4440"/>
</dbReference>
<dbReference type="Gene3D" id="3.10.450.50">
    <property type="match status" value="1"/>
</dbReference>
<feature type="domain" description="DUF4440" evidence="2">
    <location>
        <begin position="37"/>
        <end position="145"/>
    </location>
</feature>
<dbReference type="NCBIfam" id="TIGR02246">
    <property type="entry name" value="SgcJ/EcaC family oxidoreductase"/>
    <property type="match status" value="1"/>
</dbReference>
<dbReference type="SUPFAM" id="SSF54427">
    <property type="entry name" value="NTF2-like"/>
    <property type="match status" value="1"/>
</dbReference>
<keyword evidence="1" id="KW-0732">Signal</keyword>
<feature type="chain" id="PRO_5026751958" description="DUF4440 domain-containing protein" evidence="1">
    <location>
        <begin position="20"/>
        <end position="151"/>
    </location>
</feature>
<gene>
    <name evidence="3" type="ORF">AVDCRST_MAG68-3074</name>
</gene>
<dbReference type="Pfam" id="PF14534">
    <property type="entry name" value="DUF4440"/>
    <property type="match status" value="1"/>
</dbReference>
<dbReference type="InterPro" id="IPR032710">
    <property type="entry name" value="NTF2-like_dom_sf"/>
</dbReference>